<comment type="cofactor">
    <cofactor evidence="1 14">
        <name>pyridoxal 5'-phosphate</name>
        <dbReference type="ChEBI" id="CHEBI:597326"/>
    </cofactor>
</comment>
<evidence type="ECO:0000256" key="2">
    <source>
        <dbReference type="ARBA" id="ARBA00001946"/>
    </source>
</evidence>
<comment type="similarity">
    <text evidence="4">Belongs to the Orn/Lys/Arg decarboxylase class-II family. SpeA subfamily.</text>
</comment>
<dbReference type="InterPro" id="IPR002985">
    <property type="entry name" value="Arg_decrbxlase"/>
</dbReference>
<evidence type="ECO:0000313" key="20">
    <source>
        <dbReference type="Proteomes" id="UP000288395"/>
    </source>
</evidence>
<comment type="cofactor">
    <cofactor evidence="2">
        <name>Mg(2+)</name>
        <dbReference type="ChEBI" id="CHEBI:18420"/>
    </cofactor>
</comment>
<keyword evidence="8" id="KW-0460">Magnesium</keyword>
<dbReference type="InterPro" id="IPR022644">
    <property type="entry name" value="De-COase2_N"/>
</dbReference>
<evidence type="ECO:0000256" key="8">
    <source>
        <dbReference type="ARBA" id="ARBA00022842"/>
    </source>
</evidence>
<feature type="domain" description="Arginine decarboxylase helical bundle" evidence="17">
    <location>
        <begin position="375"/>
        <end position="455"/>
    </location>
</feature>
<keyword evidence="11" id="KW-0620">Polyamine biosynthesis</keyword>
<dbReference type="EC" id="4.1.1.19" evidence="5 13"/>
<keyword evidence="12" id="KW-0456">Lyase</keyword>
<evidence type="ECO:0000259" key="17">
    <source>
        <dbReference type="Pfam" id="PF17810"/>
    </source>
</evidence>
<dbReference type="GO" id="GO:0046872">
    <property type="term" value="F:metal ion binding"/>
    <property type="evidence" value="ECO:0007669"/>
    <property type="project" value="UniProtKB-KW"/>
</dbReference>
<dbReference type="InterPro" id="IPR022657">
    <property type="entry name" value="De-COase2_CS"/>
</dbReference>
<dbReference type="SUPFAM" id="SSF50621">
    <property type="entry name" value="Alanine racemase C-terminal domain-like"/>
    <property type="match status" value="1"/>
</dbReference>
<dbReference type="Gene3D" id="2.40.37.10">
    <property type="entry name" value="Lyase, Ornithine Decarboxylase, Chain A, domain 1"/>
    <property type="match status" value="1"/>
</dbReference>
<dbReference type="NCBIfam" id="TIGR01273">
    <property type="entry name" value="speA"/>
    <property type="match status" value="1"/>
</dbReference>
<evidence type="ECO:0000256" key="12">
    <source>
        <dbReference type="ARBA" id="ARBA00023239"/>
    </source>
</evidence>
<evidence type="ECO:0000256" key="14">
    <source>
        <dbReference type="PIRSR" id="PIRSR001336-50"/>
    </source>
</evidence>
<feature type="active site" description="Proton donor" evidence="15">
    <location>
        <position position="505"/>
    </location>
</feature>
<dbReference type="NCBIfam" id="NF003763">
    <property type="entry name" value="PRK05354.1"/>
    <property type="match status" value="1"/>
</dbReference>
<accession>A0A432VQH0</accession>
<dbReference type="PRINTS" id="PR01179">
    <property type="entry name" value="ODADCRBXLASE"/>
</dbReference>
<name>A0A432VQH0_9GAMM</name>
<keyword evidence="10" id="KW-0745">Spermidine biosynthesis</keyword>
<dbReference type="CDD" id="cd06830">
    <property type="entry name" value="PLPDE_III_ADC"/>
    <property type="match status" value="1"/>
</dbReference>
<comment type="caution">
    <text evidence="19">The sequence shown here is derived from an EMBL/GenBank/DDBJ whole genome shotgun (WGS) entry which is preliminary data.</text>
</comment>
<feature type="domain" description="Arginine decarboxylase C-terminal helical" evidence="18">
    <location>
        <begin position="586"/>
        <end position="638"/>
    </location>
</feature>
<protein>
    <recommendedName>
        <fullName evidence="5 13">Arginine decarboxylase</fullName>
        <ecNumber evidence="5 13">4.1.1.19</ecNumber>
    </recommendedName>
</protein>
<dbReference type="RefSeq" id="WP_126768377.1">
    <property type="nucleotide sequence ID" value="NZ_PIPJ01000012.1"/>
</dbReference>
<proteinExistence type="inferred from homology"/>
<dbReference type="PROSITE" id="PS00879">
    <property type="entry name" value="ODR_DC_2_2"/>
    <property type="match status" value="1"/>
</dbReference>
<dbReference type="EMBL" id="PIPJ01000012">
    <property type="protein sequence ID" value="RUO18428.1"/>
    <property type="molecule type" value="Genomic_DNA"/>
</dbReference>
<dbReference type="Gene3D" id="3.20.20.10">
    <property type="entry name" value="Alanine racemase"/>
    <property type="match status" value="1"/>
</dbReference>
<evidence type="ECO:0000256" key="3">
    <source>
        <dbReference type="ARBA" id="ARBA00002257"/>
    </source>
</evidence>
<dbReference type="SUPFAM" id="SSF51419">
    <property type="entry name" value="PLP-binding barrel"/>
    <property type="match status" value="1"/>
</dbReference>
<dbReference type="InterPro" id="IPR022653">
    <property type="entry name" value="De-COase2_pyr-phos_BS"/>
</dbReference>
<evidence type="ECO:0000256" key="7">
    <source>
        <dbReference type="ARBA" id="ARBA00022793"/>
    </source>
</evidence>
<dbReference type="InterPro" id="IPR000183">
    <property type="entry name" value="Orn/DAP/Arg_de-COase"/>
</dbReference>
<dbReference type="Gene3D" id="1.20.58.930">
    <property type="match status" value="1"/>
</dbReference>
<evidence type="ECO:0000256" key="6">
    <source>
        <dbReference type="ARBA" id="ARBA00022723"/>
    </source>
</evidence>
<dbReference type="GO" id="GO:0006527">
    <property type="term" value="P:L-arginine catabolic process"/>
    <property type="evidence" value="ECO:0007669"/>
    <property type="project" value="InterPro"/>
</dbReference>
<evidence type="ECO:0000259" key="16">
    <source>
        <dbReference type="Pfam" id="PF02784"/>
    </source>
</evidence>
<dbReference type="InterPro" id="IPR041128">
    <property type="entry name" value="Arg_decarbox_C"/>
</dbReference>
<evidence type="ECO:0000256" key="15">
    <source>
        <dbReference type="PIRSR" id="PIRSR600183-50"/>
    </source>
</evidence>
<dbReference type="InterPro" id="IPR009006">
    <property type="entry name" value="Ala_racemase/Decarboxylase_C"/>
</dbReference>
<keyword evidence="6" id="KW-0479">Metal-binding</keyword>
<dbReference type="PIRSF" id="PIRSF001336">
    <property type="entry name" value="Arg_decrbxlase"/>
    <property type="match status" value="1"/>
</dbReference>
<dbReference type="PANTHER" id="PTHR43295:SF9">
    <property type="entry name" value="BIOSYNTHETIC ARGININE DECARBOXYLASE"/>
    <property type="match status" value="1"/>
</dbReference>
<keyword evidence="7" id="KW-0210">Decarboxylase</keyword>
<feature type="modified residue" description="N6-(pyridoxal phosphate)lysine" evidence="14">
    <location>
        <position position="107"/>
    </location>
</feature>
<keyword evidence="20" id="KW-1185">Reference proteome</keyword>
<sequence>MSAPSLNEKWNIEDAEALYGVNRWGAGYFSIGEHGNIQISPNHRKPDVYIDMNEVLEEMKAEGIEFPAVIRFHDILRSQVEIINETFRDTIETADYQGKYVGVYPIKVNQMREVVEEILDAGEAYNYGLEAGSKPELMAVLAYNENPEALTILNGYKDEDYLTLALLGRHIGRKMIVVVEKFSELEMLVRLSKKYKIDPMIGLRSKMMVRSTGKWSSSSGDRAKFGLSIAEIVNAMEYLKSHDMLHCAKLLHFHIGSQISDIRKIKEAVTEGARLYAKLVQMGVPLEYLDIGGGLGIDYDGSSTTTDSSRNYSTEEYVADIVYGVKQICDLEEVAHPSIVSESGRAITAHHSLVVTNVVGEVNPGATDFDFSPEEGEHVLVSNMRELVNGNDIHPQERYNDAAAYKQSAYEAFKLGILSIREMAKIDTIYWRVLTDIHHALDHETRQIQELDELEDALASQYLANMSIFQSAADTWAIGQLLPIVPLTRLHEKPEVRISIADITCDSDGKIGKYIEGNSISDNIPMHRLRKGESYPIGMFLTGAYQDVMGDMHNLFGRLTEVHIFSHDDEPGAFYIEEIVPGHSAEKVLETMQYNTDYMAKMVKKSIDKQIRKGSLAPREGVRWSDFYERCLAGTTYLREERK</sequence>
<feature type="domain" description="Orn/DAP/Arg decarboxylase 2 N-terminal" evidence="16">
    <location>
        <begin position="99"/>
        <end position="349"/>
    </location>
</feature>
<evidence type="ECO:0000256" key="10">
    <source>
        <dbReference type="ARBA" id="ARBA00023066"/>
    </source>
</evidence>
<dbReference type="InterPro" id="IPR029066">
    <property type="entry name" value="PLP-binding_barrel"/>
</dbReference>
<evidence type="ECO:0000256" key="13">
    <source>
        <dbReference type="NCBIfam" id="TIGR01273"/>
    </source>
</evidence>
<dbReference type="AlphaFoldDB" id="A0A432VQH0"/>
<dbReference type="Pfam" id="PF02784">
    <property type="entry name" value="Orn_Arg_deC_N"/>
    <property type="match status" value="1"/>
</dbReference>
<reference evidence="20" key="1">
    <citation type="journal article" date="2018" name="Front. Microbiol.">
        <title>Genome-Based Analysis Reveals the Taxonomy and Diversity of the Family Idiomarinaceae.</title>
        <authorList>
            <person name="Liu Y."/>
            <person name="Lai Q."/>
            <person name="Shao Z."/>
        </authorList>
    </citation>
    <scope>NUCLEOTIDE SEQUENCE [LARGE SCALE GENOMIC DNA]</scope>
    <source>
        <strain evidence="20">GBPy7</strain>
    </source>
</reference>
<dbReference type="PROSITE" id="PS00878">
    <property type="entry name" value="ODR_DC_2_1"/>
    <property type="match status" value="1"/>
</dbReference>
<dbReference type="OrthoDB" id="9802658at2"/>
<evidence type="ECO:0000256" key="4">
    <source>
        <dbReference type="ARBA" id="ARBA00008357"/>
    </source>
</evidence>
<dbReference type="PRINTS" id="PR01180">
    <property type="entry name" value="ARGDCRBXLASE"/>
</dbReference>
<dbReference type="Pfam" id="PF17810">
    <property type="entry name" value="Arg_decarb_HB"/>
    <property type="match status" value="1"/>
</dbReference>
<organism evidence="19 20">
    <name type="scientific">Aliidiomarina iranensis</name>
    <dbReference type="NCBI Taxonomy" id="1434071"/>
    <lineage>
        <taxon>Bacteria</taxon>
        <taxon>Pseudomonadati</taxon>
        <taxon>Pseudomonadota</taxon>
        <taxon>Gammaproteobacteria</taxon>
        <taxon>Alteromonadales</taxon>
        <taxon>Idiomarinaceae</taxon>
        <taxon>Aliidiomarina</taxon>
    </lineage>
</organism>
<evidence type="ECO:0000259" key="18">
    <source>
        <dbReference type="Pfam" id="PF17944"/>
    </source>
</evidence>
<dbReference type="GO" id="GO:0008792">
    <property type="term" value="F:arginine decarboxylase activity"/>
    <property type="evidence" value="ECO:0007669"/>
    <property type="project" value="UniProtKB-UniRule"/>
</dbReference>
<evidence type="ECO:0000256" key="1">
    <source>
        <dbReference type="ARBA" id="ARBA00001933"/>
    </source>
</evidence>
<dbReference type="Proteomes" id="UP000288395">
    <property type="component" value="Unassembled WGS sequence"/>
</dbReference>
<evidence type="ECO:0000256" key="11">
    <source>
        <dbReference type="ARBA" id="ARBA00023115"/>
    </source>
</evidence>
<evidence type="ECO:0000313" key="19">
    <source>
        <dbReference type="EMBL" id="RUO18428.1"/>
    </source>
</evidence>
<evidence type="ECO:0000256" key="9">
    <source>
        <dbReference type="ARBA" id="ARBA00022898"/>
    </source>
</evidence>
<evidence type="ECO:0000256" key="5">
    <source>
        <dbReference type="ARBA" id="ARBA00012426"/>
    </source>
</evidence>
<comment type="function">
    <text evidence="3">Catalyzes the biosynthesis of agmatine from arginine.</text>
</comment>
<gene>
    <name evidence="19" type="ORF">CWE08_11550</name>
</gene>
<dbReference type="PANTHER" id="PTHR43295">
    <property type="entry name" value="ARGININE DECARBOXYLASE"/>
    <property type="match status" value="1"/>
</dbReference>
<keyword evidence="9 14" id="KW-0663">Pyridoxal phosphate</keyword>
<dbReference type="InterPro" id="IPR040634">
    <property type="entry name" value="Arg_decarb_HB"/>
</dbReference>
<dbReference type="Pfam" id="PF17944">
    <property type="entry name" value="Arg_decarbox_C"/>
    <property type="match status" value="1"/>
</dbReference>
<dbReference type="GO" id="GO:0008295">
    <property type="term" value="P:spermidine biosynthetic process"/>
    <property type="evidence" value="ECO:0007669"/>
    <property type="project" value="UniProtKB-UniRule"/>
</dbReference>